<dbReference type="SUPFAM" id="SSF47220">
    <property type="entry name" value="alpha-catenin/vinculin-like"/>
    <property type="match status" value="4"/>
</dbReference>
<feature type="region of interest" description="Disordered" evidence="7">
    <location>
        <begin position="704"/>
        <end position="725"/>
    </location>
</feature>
<comment type="similarity">
    <text evidence="3">Belongs to the vinculin/alpha-catenin family.</text>
</comment>
<dbReference type="GO" id="GO:0051015">
    <property type="term" value="F:actin filament binding"/>
    <property type="evidence" value="ECO:0007669"/>
    <property type="project" value="InterPro"/>
</dbReference>
<dbReference type="GO" id="GO:0008013">
    <property type="term" value="F:beta-catenin binding"/>
    <property type="evidence" value="ECO:0007669"/>
    <property type="project" value="TreeGrafter"/>
</dbReference>
<accession>A0AA85ADJ6</accession>
<evidence type="ECO:0000256" key="3">
    <source>
        <dbReference type="ARBA" id="ARBA00008376"/>
    </source>
</evidence>
<dbReference type="PRINTS" id="PR00805">
    <property type="entry name" value="ALPHACATENIN"/>
</dbReference>
<proteinExistence type="inferred from homology"/>
<dbReference type="PANTHER" id="PTHR18914">
    <property type="entry name" value="ALPHA CATENIN"/>
    <property type="match status" value="1"/>
</dbReference>
<dbReference type="GO" id="GO:0098609">
    <property type="term" value="P:cell-cell adhesion"/>
    <property type="evidence" value="ECO:0007669"/>
    <property type="project" value="TreeGrafter"/>
</dbReference>
<evidence type="ECO:0000256" key="6">
    <source>
        <dbReference type="ARBA" id="ARBA00022949"/>
    </source>
</evidence>
<evidence type="ECO:0000256" key="4">
    <source>
        <dbReference type="ARBA" id="ARBA00022490"/>
    </source>
</evidence>
<dbReference type="InterPro" id="IPR036723">
    <property type="entry name" value="Alpha-catenin/vinculin-like_sf"/>
</dbReference>
<dbReference type="InterPro" id="IPR006077">
    <property type="entry name" value="Vinculin/catenin"/>
</dbReference>
<dbReference type="Gene3D" id="1.20.120.230">
    <property type="entry name" value="Alpha-catenin/vinculin-like"/>
    <property type="match status" value="5"/>
</dbReference>
<dbReference type="PANTHER" id="PTHR18914:SF9">
    <property type="entry name" value="CATENIN ALPHA"/>
    <property type="match status" value="1"/>
</dbReference>
<protein>
    <submittedName>
        <fullName evidence="9">Alpha-catulin</fullName>
    </submittedName>
</protein>
<reference evidence="9" key="1">
    <citation type="submission" date="2023-11" db="UniProtKB">
        <authorList>
            <consortium name="WormBaseParasite"/>
        </authorList>
    </citation>
    <scope>IDENTIFICATION</scope>
</reference>
<feature type="region of interest" description="Disordered" evidence="7">
    <location>
        <begin position="633"/>
        <end position="671"/>
    </location>
</feature>
<dbReference type="GO" id="GO:0005912">
    <property type="term" value="C:adherens junction"/>
    <property type="evidence" value="ECO:0007669"/>
    <property type="project" value="TreeGrafter"/>
</dbReference>
<organism evidence="8 9">
    <name type="scientific">Schistosoma margrebowiei</name>
    <dbReference type="NCBI Taxonomy" id="48269"/>
    <lineage>
        <taxon>Eukaryota</taxon>
        <taxon>Metazoa</taxon>
        <taxon>Spiralia</taxon>
        <taxon>Lophotrochozoa</taxon>
        <taxon>Platyhelminthes</taxon>
        <taxon>Trematoda</taxon>
        <taxon>Digenea</taxon>
        <taxon>Strigeidida</taxon>
        <taxon>Schistosomatoidea</taxon>
        <taxon>Schistosomatidae</taxon>
        <taxon>Schistosoma</taxon>
    </lineage>
</organism>
<dbReference type="GO" id="GO:0045296">
    <property type="term" value="F:cadherin binding"/>
    <property type="evidence" value="ECO:0007669"/>
    <property type="project" value="InterPro"/>
</dbReference>
<dbReference type="GO" id="GO:0016477">
    <property type="term" value="P:cell migration"/>
    <property type="evidence" value="ECO:0007669"/>
    <property type="project" value="TreeGrafter"/>
</dbReference>
<evidence type="ECO:0000256" key="5">
    <source>
        <dbReference type="ARBA" id="ARBA00022889"/>
    </source>
</evidence>
<evidence type="ECO:0000256" key="7">
    <source>
        <dbReference type="SAM" id="MobiDB-lite"/>
    </source>
</evidence>
<feature type="compositionally biased region" description="Polar residues" evidence="7">
    <location>
        <begin position="633"/>
        <end position="642"/>
    </location>
</feature>
<evidence type="ECO:0000313" key="9">
    <source>
        <dbReference type="WBParaSite" id="SMRG1_78900.1"/>
    </source>
</evidence>
<evidence type="ECO:0000313" key="8">
    <source>
        <dbReference type="Proteomes" id="UP000050790"/>
    </source>
</evidence>
<dbReference type="WBParaSite" id="SMRG1_78900.1">
    <property type="protein sequence ID" value="SMRG1_78900.1"/>
    <property type="gene ID" value="SMRG1_78900"/>
</dbReference>
<dbReference type="GO" id="GO:0016342">
    <property type="term" value="C:catenin complex"/>
    <property type="evidence" value="ECO:0007669"/>
    <property type="project" value="TreeGrafter"/>
</dbReference>
<comment type="subcellular location">
    <subcellularLocation>
        <location evidence="1">Cell junction</location>
    </subcellularLocation>
    <subcellularLocation>
        <location evidence="2">Cytoplasm</location>
    </subcellularLocation>
</comment>
<name>A0AA85ADJ6_9TREM</name>
<dbReference type="Pfam" id="PF01044">
    <property type="entry name" value="Vinculin"/>
    <property type="match status" value="1"/>
</dbReference>
<keyword evidence="4" id="KW-0963">Cytoplasm</keyword>
<dbReference type="AlphaFoldDB" id="A0AA85ADJ6"/>
<sequence length="965" mass="109373">MESVNFKPLYGTETRTKAVECILEPLFTKVKCFARRGHMKGSYRLKSKPQENILSSVKEVVQLLSDDFSVVQSVPSLSSDFLTAKTDVIDTGQYFYSSVSSFLSDPANESHQSGVCRAINAFLAALSRLLILADIADSLVLNQQFEAVLSGITEFQSVSSHAELSRLWNTFYPHVLQLISLSKKRASDLIDLEDRRKIESANYVLKNNTPLLHTSCKVCLRYPDNLIPRDSRTFVSNSLSDAVELIQSVFNGISKSNGIRLRTSGKLLEALDEFENSLFTNPDQKSTVHIQEHIQFSLKGLLSSVYKLVDSSKLNSKRRSAIDEYCTQLKNITSELISEYSKKTVDVRATEKIIQKLLKIINSLKQLLIRCAIDSTSNAFMAKETCLMALNDATKFGCDQRIDAACQLFQKRSVSMISSAYQLCSLSTDEECCSKIQLACQQIEQLVPQLINIAYLLFKYPSSKSVELNYEAFRKVYEESVNLLYSCVNELVGMHDFLAVSDDLMLLEYQKSIRALSDKDELSVQQTSTSMQQRSAYICEVILNKMIARTENNEYVDQVMEKVTLIRDQYTPDFVNIARNTLSRLAAGQSVDEKAYRYSGHALCSGVHDLRLTVLNECDLPFDNDIESLNLQDNHGNVDNLQPSSSSLPHLPSPPLPHNNYYHRHRDQHSNDNEQIEVSVSSMKDKQKSIREMDRVNSMLENNSTSNYNHKSHSFKQSTGDIHASQENQLSERNEVFSVLTSPQRETMAEELAGFLAEKKRFMREIVKWDDSANDIIVLAKKMCVIMMEMTDFIRGKGPLQSTLDVIEAAQEISEHGKRLNSLCKHIADMCPDSASRRDLSAYLQRVTFYCHQLSITSRVKAGVHMLSDEIFESATSLIQAAKNLMTSVVLTVKESYIASTKYRNNSNQRCIVQWQMRTPEKKSLVSDYLKNSPIYNRDYLFDELNSHHPDALNELSQFKHPPNS</sequence>
<evidence type="ECO:0000256" key="1">
    <source>
        <dbReference type="ARBA" id="ARBA00004282"/>
    </source>
</evidence>
<keyword evidence="5" id="KW-0130">Cell adhesion</keyword>
<evidence type="ECO:0000256" key="2">
    <source>
        <dbReference type="ARBA" id="ARBA00004496"/>
    </source>
</evidence>
<dbReference type="Proteomes" id="UP000050790">
    <property type="component" value="Unassembled WGS sequence"/>
</dbReference>
<dbReference type="GO" id="GO:0005737">
    <property type="term" value="C:cytoplasm"/>
    <property type="evidence" value="ECO:0007669"/>
    <property type="project" value="UniProtKB-SubCell"/>
</dbReference>
<dbReference type="InterPro" id="IPR001033">
    <property type="entry name" value="Alpha_catenin"/>
</dbReference>
<keyword evidence="6" id="KW-0965">Cell junction</keyword>